<dbReference type="SUPFAM" id="SSF53383">
    <property type="entry name" value="PLP-dependent transferases"/>
    <property type="match status" value="1"/>
</dbReference>
<evidence type="ECO:0000256" key="6">
    <source>
        <dbReference type="ARBA" id="ARBA00023315"/>
    </source>
</evidence>
<keyword evidence="5 7" id="KW-0663">Pyridoxal phosphate</keyword>
<comment type="caution">
    <text evidence="10">The sequence shown here is derived from an EMBL/GenBank/DDBJ whole genome shotgun (WGS) entry which is preliminary data.</text>
</comment>
<evidence type="ECO:0000259" key="9">
    <source>
        <dbReference type="Pfam" id="PF00155"/>
    </source>
</evidence>
<evidence type="ECO:0000256" key="2">
    <source>
        <dbReference type="ARBA" id="ARBA00003076"/>
    </source>
</evidence>
<evidence type="ECO:0000313" key="11">
    <source>
        <dbReference type="Proteomes" id="UP000305883"/>
    </source>
</evidence>
<dbReference type="UniPathway" id="UPA00251">
    <property type="reaction ID" value="UER00375"/>
</dbReference>
<organism evidence="10 11">
    <name type="scientific">Colletotrichum higginsianum</name>
    <dbReference type="NCBI Taxonomy" id="80884"/>
    <lineage>
        <taxon>Eukaryota</taxon>
        <taxon>Fungi</taxon>
        <taxon>Dikarya</taxon>
        <taxon>Ascomycota</taxon>
        <taxon>Pezizomycotina</taxon>
        <taxon>Sordariomycetes</taxon>
        <taxon>Hypocreomycetidae</taxon>
        <taxon>Glomerellales</taxon>
        <taxon>Glomerellaceae</taxon>
        <taxon>Colletotrichum</taxon>
        <taxon>Colletotrichum destructivum species complex</taxon>
    </lineage>
</organism>
<comment type="function">
    <text evidence="2">Catalyzes the synthesis of 5-aminolevulinate (ALA) from succinyl-CoA and glycine, the first and rate-limiting step in heme biosynthesis.</text>
</comment>
<dbReference type="InterPro" id="IPR010961">
    <property type="entry name" value="4pyrrol_synth_NH2levulA_synth"/>
</dbReference>
<dbReference type="Proteomes" id="UP000305883">
    <property type="component" value="Unassembled WGS sequence"/>
</dbReference>
<keyword evidence="6 7" id="KW-0012">Acyltransferase</keyword>
<dbReference type="Pfam" id="PF00155">
    <property type="entry name" value="Aminotran_1_2"/>
    <property type="match status" value="1"/>
</dbReference>
<evidence type="ECO:0000256" key="7">
    <source>
        <dbReference type="RuleBase" id="RU910713"/>
    </source>
</evidence>
<dbReference type="GO" id="GO:0030170">
    <property type="term" value="F:pyridoxal phosphate binding"/>
    <property type="evidence" value="ECO:0007669"/>
    <property type="project" value="UniProtKB-UniRule"/>
</dbReference>
<reference evidence="10 11" key="1">
    <citation type="journal article" date="2019" name="Genome Biol. Evol.">
        <title>Genomic Plasticity Mediated by Transposable Elements in the Plant Pathogenic Fungus Colletotrichum higginsianum.</title>
        <authorList>
            <person name="Tsushima A."/>
            <person name="Gan P."/>
            <person name="Kumakura N."/>
            <person name="Narusaka M."/>
            <person name="Takano Y."/>
            <person name="Narusaka Y."/>
            <person name="Shirasu K."/>
        </authorList>
    </citation>
    <scope>NUCLEOTIDE SEQUENCE [LARGE SCALE GENOMIC DNA]</scope>
    <source>
        <strain evidence="10 11">MAFF305635-RFP</strain>
    </source>
</reference>
<dbReference type="GO" id="GO:0003870">
    <property type="term" value="F:5-aminolevulinate synthase activity"/>
    <property type="evidence" value="ECO:0007669"/>
    <property type="project" value="UniProtKB-EC"/>
</dbReference>
<sequence>MSSRFLGKSCRSLGRSAKLQTNKSRLLASIASVEVPLGIPNAARFPYEDRYAEVIKTKKDDKSYRYFRNVNRLAHEFPLAHSTDEGKKINVWCTNDYLGMGGNPEVLKTMHDVLDRYGACSGGSRNISGHNRFAVSLEKTLARLHGKQSALYFSSGYVANDSALTVLGQQLPGCVFLSDASNHSSIIEGIRHSGADKLVWRHNDLADLERKLAAVPPGVPKVVCFESIYSMCGTVAPIRDICDLAERYGAITFLDEVHAVGLYGPHGAGVSEHLDFEAHSKGEHEGTVLSRVDIVTGALGKGFGTMGGYVAGSSDLVDMIRSLSRGFIFTTAAPPATMAGAEAAIRFQGANPRDRIQLQRNTRAVKRRLLGHGIPVLPNTSHIVPVMVGDAERCKVAADMLFDEYGIYVQPINSPSVPAGQERLRISPTAAHTPEHQDDLVKALVSIWERLGLRRLDEWARDESGAVAEGWETTGLEAPVWSNEHLGLPEDAPEQVTRSDVKGLPVYPDKRPALEDTRLT</sequence>
<comment type="similarity">
    <text evidence="3 7">Belongs to the class-II pyridoxal-phosphate-dependent aminotransferase family.</text>
</comment>
<evidence type="ECO:0000256" key="4">
    <source>
        <dbReference type="ARBA" id="ARBA00022679"/>
    </source>
</evidence>
<keyword evidence="7" id="KW-0496">Mitochondrion</keyword>
<comment type="pathway">
    <text evidence="7">Porphyrin-containing compound metabolism; protoporphyrin-IX biosynthesis; 5-aminolevulinate from glycine: step 1/1.</text>
</comment>
<feature type="domain" description="Aminotransferase class I/classII large" evidence="9">
    <location>
        <begin position="91"/>
        <end position="444"/>
    </location>
</feature>
<keyword evidence="7" id="KW-0350">Heme biosynthesis</keyword>
<protein>
    <recommendedName>
        <fullName evidence="7">5-aminolevulinate synthase</fullName>
        <ecNumber evidence="7">2.3.1.37</ecNumber>
    </recommendedName>
    <alternativeName>
        <fullName evidence="7">5-aminolevulinic acid synthase</fullName>
    </alternativeName>
    <alternativeName>
        <fullName evidence="7">Delta-ALA synthase</fullName>
    </alternativeName>
    <alternativeName>
        <fullName evidence="7">Delta-aminolevulinate synthase</fullName>
    </alternativeName>
</protein>
<dbReference type="AlphaFoldDB" id="A0A4T0WJU8"/>
<comment type="cofactor">
    <cofactor evidence="1 7">
        <name>pyridoxal 5'-phosphate</name>
        <dbReference type="ChEBI" id="CHEBI:597326"/>
    </cofactor>
</comment>
<comment type="subcellular location">
    <subcellularLocation>
        <location evidence="7">Mitochondrion matrix</location>
    </subcellularLocation>
</comment>
<dbReference type="InterPro" id="IPR015422">
    <property type="entry name" value="PyrdxlP-dep_Trfase_small"/>
</dbReference>
<dbReference type="InterPro" id="IPR015424">
    <property type="entry name" value="PyrdxlP-dep_Trfase"/>
</dbReference>
<dbReference type="PANTHER" id="PTHR13693:SF102">
    <property type="entry name" value="2-AMINO-3-KETOBUTYRATE COENZYME A LIGASE, MITOCHONDRIAL"/>
    <property type="match status" value="1"/>
</dbReference>
<name>A0A4T0WJU8_9PEZI</name>
<dbReference type="PANTHER" id="PTHR13693">
    <property type="entry name" value="CLASS II AMINOTRANSFERASE/8-AMINO-7-OXONONANOATE SYNTHASE"/>
    <property type="match status" value="1"/>
</dbReference>
<dbReference type="GO" id="GO:0006782">
    <property type="term" value="P:protoporphyrinogen IX biosynthetic process"/>
    <property type="evidence" value="ECO:0007669"/>
    <property type="project" value="UniProtKB-UniRule"/>
</dbReference>
<accession>A0A4T0WJU8</accession>
<dbReference type="OrthoDB" id="10263824at2759"/>
<gene>
    <name evidence="10" type="ORF">CH35J_000782</name>
</gene>
<comment type="catalytic activity">
    <reaction evidence="7">
        <text>succinyl-CoA + glycine + H(+) = 5-aminolevulinate + CO2 + CoA</text>
        <dbReference type="Rhea" id="RHEA:12921"/>
        <dbReference type="ChEBI" id="CHEBI:15378"/>
        <dbReference type="ChEBI" id="CHEBI:16526"/>
        <dbReference type="ChEBI" id="CHEBI:57287"/>
        <dbReference type="ChEBI" id="CHEBI:57292"/>
        <dbReference type="ChEBI" id="CHEBI:57305"/>
        <dbReference type="ChEBI" id="CHEBI:356416"/>
        <dbReference type="EC" id="2.3.1.37"/>
    </reaction>
</comment>
<dbReference type="NCBIfam" id="TIGR01821">
    <property type="entry name" value="5aminolev_synth"/>
    <property type="match status" value="1"/>
</dbReference>
<dbReference type="Gene3D" id="3.40.640.10">
    <property type="entry name" value="Type I PLP-dependent aspartate aminotransferase-like (Major domain)"/>
    <property type="match status" value="1"/>
</dbReference>
<dbReference type="GO" id="GO:0005759">
    <property type="term" value="C:mitochondrial matrix"/>
    <property type="evidence" value="ECO:0007669"/>
    <property type="project" value="UniProtKB-SubCell"/>
</dbReference>
<evidence type="ECO:0000313" key="10">
    <source>
        <dbReference type="EMBL" id="TID06656.1"/>
    </source>
</evidence>
<dbReference type="InterPro" id="IPR015421">
    <property type="entry name" value="PyrdxlP-dep_Trfase_major"/>
</dbReference>
<proteinExistence type="inferred from homology"/>
<evidence type="ECO:0000256" key="5">
    <source>
        <dbReference type="ARBA" id="ARBA00022898"/>
    </source>
</evidence>
<feature type="region of interest" description="Disordered" evidence="8">
    <location>
        <begin position="487"/>
        <end position="520"/>
    </location>
</feature>
<dbReference type="Gene3D" id="3.90.1150.10">
    <property type="entry name" value="Aspartate Aminotransferase, domain 1"/>
    <property type="match status" value="1"/>
</dbReference>
<dbReference type="CDD" id="cd06454">
    <property type="entry name" value="KBL_like"/>
    <property type="match status" value="1"/>
</dbReference>
<keyword evidence="4 7" id="KW-0808">Transferase</keyword>
<dbReference type="FunFam" id="3.40.640.10:FF:000006">
    <property type="entry name" value="5-aminolevulinate synthase, mitochondrial"/>
    <property type="match status" value="1"/>
</dbReference>
<evidence type="ECO:0000256" key="3">
    <source>
        <dbReference type="ARBA" id="ARBA00008392"/>
    </source>
</evidence>
<evidence type="ECO:0000256" key="8">
    <source>
        <dbReference type="SAM" id="MobiDB-lite"/>
    </source>
</evidence>
<feature type="compositionally biased region" description="Basic and acidic residues" evidence="8">
    <location>
        <begin position="508"/>
        <end position="520"/>
    </location>
</feature>
<dbReference type="InterPro" id="IPR004839">
    <property type="entry name" value="Aminotransferase_I/II_large"/>
</dbReference>
<dbReference type="EC" id="2.3.1.37" evidence="7"/>
<dbReference type="EMBL" id="MWPZ01000001">
    <property type="protein sequence ID" value="TID06656.1"/>
    <property type="molecule type" value="Genomic_DNA"/>
</dbReference>
<evidence type="ECO:0000256" key="1">
    <source>
        <dbReference type="ARBA" id="ARBA00001933"/>
    </source>
</evidence>
<dbReference type="InterPro" id="IPR050087">
    <property type="entry name" value="AON_synthase_class-II"/>
</dbReference>